<dbReference type="GeneID" id="101508151"/>
<dbReference type="OrthoDB" id="1096033at2759"/>
<evidence type="ECO:0000313" key="3">
    <source>
        <dbReference type="Proteomes" id="UP000087171"/>
    </source>
</evidence>
<dbReference type="SMART" id="SM00384">
    <property type="entry name" value="AT_hook"/>
    <property type="match status" value="3"/>
</dbReference>
<dbReference type="PANTHER" id="PTHR35358">
    <property type="entry name" value="OS06G0711100 PROTEIN"/>
    <property type="match status" value="1"/>
</dbReference>
<gene>
    <name evidence="4" type="primary">LOC101508151</name>
</gene>
<keyword evidence="1" id="KW-0175">Coiled coil</keyword>
<proteinExistence type="predicted"/>
<feature type="coiled-coil region" evidence="1">
    <location>
        <begin position="379"/>
        <end position="410"/>
    </location>
</feature>
<sequence>MPPKKRGRPSLHFSVLKNTAIAPKKRGRPPLNFSVLKHTTMSPKKRGRPKLKRKHLDEVESISHSDSTTNLNNQSESWQRPLSARKQIIPTSTRSLRSATRLIDNGITSLPRCSQPQISNSRVHSSATDDIKQLDVSANTVNSAYQVPKGSLVESPSRNLVHAAHSLTLEPEMGHKEAENIENSTMSIQEMMEEIGEAGKSLSNHSNQMDGHITFEAKSFPLEHEPLVGEIQASTKFEEITNKYGRKSISMVAMAADEDGDEVEVDSDTQSQPKDTINGYQVKPEFVPILRKIISKHGDIAKNCTEVSVKYRSMLLEIICVIISELDKKDVTKVKENVLRSKIGLVNGIKSMEMEVEWLHMRLVEILEARKILELFDTLKDKKDNNRKLIEMAENTLEECEAEKKEVLEMRSAICEREKAICGRETVCKEKLVKLKDESTKISQTVKYAKSKVRRFLNCSLLDGLI</sequence>
<name>A0A1S2YFR7_CICAR</name>
<protein>
    <submittedName>
        <fullName evidence="4">Uncharacterized protein LOC101508151</fullName>
    </submittedName>
</protein>
<evidence type="ECO:0000256" key="1">
    <source>
        <dbReference type="SAM" id="Coils"/>
    </source>
</evidence>
<dbReference type="AlphaFoldDB" id="A0A1S2YFR7"/>
<dbReference type="PANTHER" id="PTHR35358:SF10">
    <property type="entry name" value="PLANT PHOSPHOLIPASE-LIKE PROTEIN"/>
    <property type="match status" value="1"/>
</dbReference>
<reference evidence="4" key="2">
    <citation type="submission" date="2025-08" db="UniProtKB">
        <authorList>
            <consortium name="RefSeq"/>
        </authorList>
    </citation>
    <scope>IDENTIFICATION</scope>
    <source>
        <tissue evidence="4">Etiolated seedlings</tissue>
    </source>
</reference>
<accession>A0A1S2YFR7</accession>
<dbReference type="RefSeq" id="XP_004504156.1">
    <property type="nucleotide sequence ID" value="XM_004504099.3"/>
</dbReference>
<dbReference type="STRING" id="3827.A0A1S2YFR7"/>
<dbReference type="Pfam" id="PF05278">
    <property type="entry name" value="PEARLI-4"/>
    <property type="match status" value="1"/>
</dbReference>
<dbReference type="PaxDb" id="3827-XP_004504156.1"/>
<feature type="region of interest" description="Disordered" evidence="2">
    <location>
        <begin position="18"/>
        <end position="83"/>
    </location>
</feature>
<reference evidence="3" key="1">
    <citation type="journal article" date="2013" name="Nat. Biotechnol.">
        <title>Draft genome sequence of chickpea (Cicer arietinum) provides a resource for trait improvement.</title>
        <authorList>
            <person name="Varshney R.K."/>
            <person name="Song C."/>
            <person name="Saxena R.K."/>
            <person name="Azam S."/>
            <person name="Yu S."/>
            <person name="Sharpe A.G."/>
            <person name="Cannon S."/>
            <person name="Baek J."/>
            <person name="Rosen B.D."/>
            <person name="Tar'an B."/>
            <person name="Millan T."/>
            <person name="Zhang X."/>
            <person name="Ramsay L.D."/>
            <person name="Iwata A."/>
            <person name="Wang Y."/>
            <person name="Nelson W."/>
            <person name="Farmer A.D."/>
            <person name="Gaur P.M."/>
            <person name="Soderlund C."/>
            <person name="Penmetsa R.V."/>
            <person name="Xu C."/>
            <person name="Bharti A.K."/>
            <person name="He W."/>
            <person name="Winter P."/>
            <person name="Zhao S."/>
            <person name="Hane J.K."/>
            <person name="Carrasquilla-Garcia N."/>
            <person name="Condie J.A."/>
            <person name="Upadhyaya H.D."/>
            <person name="Luo M.C."/>
            <person name="Thudi M."/>
            <person name="Gowda C.L."/>
            <person name="Singh N.P."/>
            <person name="Lichtenzveig J."/>
            <person name="Gali K.K."/>
            <person name="Rubio J."/>
            <person name="Nadarajan N."/>
            <person name="Dolezel J."/>
            <person name="Bansal K.C."/>
            <person name="Xu X."/>
            <person name="Edwards D."/>
            <person name="Zhang G."/>
            <person name="Kahl G."/>
            <person name="Gil J."/>
            <person name="Singh K.B."/>
            <person name="Datta S.K."/>
            <person name="Jackson S.A."/>
            <person name="Wang J."/>
            <person name="Cook D.R."/>
        </authorList>
    </citation>
    <scope>NUCLEOTIDE SEQUENCE [LARGE SCALE GENOMIC DNA]</scope>
    <source>
        <strain evidence="3">cv. CDC Frontier</strain>
    </source>
</reference>
<evidence type="ECO:0000256" key="2">
    <source>
        <dbReference type="SAM" id="MobiDB-lite"/>
    </source>
</evidence>
<feature type="compositionally biased region" description="Basic residues" evidence="2">
    <location>
        <begin position="43"/>
        <end position="54"/>
    </location>
</feature>
<dbReference type="GO" id="GO:0003677">
    <property type="term" value="F:DNA binding"/>
    <property type="evidence" value="ECO:0007669"/>
    <property type="project" value="InterPro"/>
</dbReference>
<dbReference type="InterPro" id="IPR017956">
    <property type="entry name" value="AT_hook_DNA-bd_motif"/>
</dbReference>
<evidence type="ECO:0000313" key="4">
    <source>
        <dbReference type="RefSeq" id="XP_004504156.1"/>
    </source>
</evidence>
<keyword evidence="3" id="KW-1185">Reference proteome</keyword>
<organism evidence="3 4">
    <name type="scientific">Cicer arietinum</name>
    <name type="common">Chickpea</name>
    <name type="synonym">Garbanzo</name>
    <dbReference type="NCBI Taxonomy" id="3827"/>
    <lineage>
        <taxon>Eukaryota</taxon>
        <taxon>Viridiplantae</taxon>
        <taxon>Streptophyta</taxon>
        <taxon>Embryophyta</taxon>
        <taxon>Tracheophyta</taxon>
        <taxon>Spermatophyta</taxon>
        <taxon>Magnoliopsida</taxon>
        <taxon>eudicotyledons</taxon>
        <taxon>Gunneridae</taxon>
        <taxon>Pentapetalae</taxon>
        <taxon>rosids</taxon>
        <taxon>fabids</taxon>
        <taxon>Fabales</taxon>
        <taxon>Fabaceae</taxon>
        <taxon>Papilionoideae</taxon>
        <taxon>50 kb inversion clade</taxon>
        <taxon>NPAAA clade</taxon>
        <taxon>Hologalegina</taxon>
        <taxon>IRL clade</taxon>
        <taxon>Cicereae</taxon>
        <taxon>Cicer</taxon>
    </lineage>
</organism>
<dbReference type="Proteomes" id="UP000087171">
    <property type="component" value="Chromosome Ca6"/>
</dbReference>
<dbReference type="KEGG" id="cam:101508151"/>
<dbReference type="InterPro" id="IPR007942">
    <property type="entry name" value="PLipase-like"/>
</dbReference>
<feature type="compositionally biased region" description="Polar residues" evidence="2">
    <location>
        <begin position="64"/>
        <end position="80"/>
    </location>
</feature>